<dbReference type="EMBL" id="WIXE01018705">
    <property type="protein sequence ID" value="KAK5970696.1"/>
    <property type="molecule type" value="Genomic_DNA"/>
</dbReference>
<feature type="non-terminal residue" evidence="1">
    <location>
        <position position="1"/>
    </location>
</feature>
<organism evidence="1 2">
    <name type="scientific">Trichostrongylus colubriformis</name>
    <name type="common">Black scour worm</name>
    <dbReference type="NCBI Taxonomy" id="6319"/>
    <lineage>
        <taxon>Eukaryota</taxon>
        <taxon>Metazoa</taxon>
        <taxon>Ecdysozoa</taxon>
        <taxon>Nematoda</taxon>
        <taxon>Chromadorea</taxon>
        <taxon>Rhabditida</taxon>
        <taxon>Rhabditina</taxon>
        <taxon>Rhabditomorpha</taxon>
        <taxon>Strongyloidea</taxon>
        <taxon>Trichostrongylidae</taxon>
        <taxon>Trichostrongylus</taxon>
    </lineage>
</organism>
<evidence type="ECO:0000313" key="1">
    <source>
        <dbReference type="EMBL" id="KAK5970696.1"/>
    </source>
</evidence>
<proteinExistence type="predicted"/>
<evidence type="ECO:0000313" key="2">
    <source>
        <dbReference type="Proteomes" id="UP001331761"/>
    </source>
</evidence>
<reference evidence="1 2" key="1">
    <citation type="submission" date="2019-10" db="EMBL/GenBank/DDBJ databases">
        <title>Assembly and Annotation for the nematode Trichostrongylus colubriformis.</title>
        <authorList>
            <person name="Martin J."/>
        </authorList>
    </citation>
    <scope>NUCLEOTIDE SEQUENCE [LARGE SCALE GENOMIC DNA]</scope>
    <source>
        <strain evidence="1">G859</strain>
        <tissue evidence="1">Whole worm</tissue>
    </source>
</reference>
<keyword evidence="2" id="KW-1185">Reference proteome</keyword>
<name>A0AAN8IEU9_TRICO</name>
<dbReference type="Proteomes" id="UP001331761">
    <property type="component" value="Unassembled WGS sequence"/>
</dbReference>
<gene>
    <name evidence="1" type="ORF">GCK32_022657</name>
</gene>
<dbReference type="AlphaFoldDB" id="A0AAN8IEU9"/>
<sequence>RLLPLQNHFPSIQIFHQSTKASILMEMVDSALRKFSMLLLCTTGSQEQ</sequence>
<accession>A0AAN8IEU9</accession>
<protein>
    <submittedName>
        <fullName evidence="1">Uncharacterized protein</fullName>
    </submittedName>
</protein>
<comment type="caution">
    <text evidence="1">The sequence shown here is derived from an EMBL/GenBank/DDBJ whole genome shotgun (WGS) entry which is preliminary data.</text>
</comment>